<feature type="transmembrane region" description="Helical" evidence="1">
    <location>
        <begin position="9"/>
        <end position="27"/>
    </location>
</feature>
<name>A0A0A5GAG7_9BACI</name>
<evidence type="ECO:0000313" key="4">
    <source>
        <dbReference type="Proteomes" id="UP000030528"/>
    </source>
</evidence>
<feature type="transmembrane region" description="Helical" evidence="1">
    <location>
        <begin position="39"/>
        <end position="57"/>
    </location>
</feature>
<protein>
    <recommendedName>
        <fullName evidence="2">DUF1468 domain-containing protein</fullName>
    </recommendedName>
</protein>
<evidence type="ECO:0000256" key="1">
    <source>
        <dbReference type="SAM" id="Phobius"/>
    </source>
</evidence>
<keyword evidence="4" id="KW-1185">Reference proteome</keyword>
<dbReference type="RefSeq" id="WP_026801871.1">
    <property type="nucleotide sequence ID" value="NZ_AULI01000028.1"/>
</dbReference>
<accession>A0A0A5GAG7</accession>
<dbReference type="EMBL" id="AVPE01000028">
    <property type="protein sequence ID" value="KGX88100.1"/>
    <property type="molecule type" value="Genomic_DNA"/>
</dbReference>
<dbReference type="AlphaFoldDB" id="A0A0A5GAG7"/>
<sequence>MLKTLNQKVSIVLLVLSAGYLYLTFNLKEYPYVPIDSDFIPKVLGYILIALSILLYFDRSSESDKEKAKRQVSKEDVLALVGVGALIILYIVLFEWLGFLLTTALFVFSCSWALGYRRILSLVLVSVLFPSVLYYLFNYLLQIRLPEGILPF</sequence>
<gene>
    <name evidence="3" type="ORF">N781_11485</name>
</gene>
<feature type="domain" description="DUF1468" evidence="2">
    <location>
        <begin position="9"/>
        <end position="146"/>
    </location>
</feature>
<dbReference type="STRING" id="1385510.GCA_000425205_03712"/>
<dbReference type="eggNOG" id="ENOG5032ESB">
    <property type="taxonomic scope" value="Bacteria"/>
</dbReference>
<keyword evidence="1" id="KW-1133">Transmembrane helix</keyword>
<feature type="transmembrane region" description="Helical" evidence="1">
    <location>
        <begin position="119"/>
        <end position="137"/>
    </location>
</feature>
<proteinExistence type="predicted"/>
<dbReference type="Proteomes" id="UP000030528">
    <property type="component" value="Unassembled WGS sequence"/>
</dbReference>
<comment type="caution">
    <text evidence="3">The sequence shown here is derived from an EMBL/GenBank/DDBJ whole genome shotgun (WGS) entry which is preliminary data.</text>
</comment>
<organism evidence="3 4">
    <name type="scientific">Pontibacillus halophilus JSM 076056 = DSM 19796</name>
    <dbReference type="NCBI Taxonomy" id="1385510"/>
    <lineage>
        <taxon>Bacteria</taxon>
        <taxon>Bacillati</taxon>
        <taxon>Bacillota</taxon>
        <taxon>Bacilli</taxon>
        <taxon>Bacillales</taxon>
        <taxon>Bacillaceae</taxon>
        <taxon>Pontibacillus</taxon>
    </lineage>
</organism>
<dbReference type="InterPro" id="IPR009936">
    <property type="entry name" value="DUF1468"/>
</dbReference>
<feature type="transmembrane region" description="Helical" evidence="1">
    <location>
        <begin position="77"/>
        <end position="99"/>
    </location>
</feature>
<dbReference type="OrthoDB" id="2426743at2"/>
<reference evidence="3 4" key="1">
    <citation type="submission" date="2013-08" db="EMBL/GenBank/DDBJ databases">
        <authorList>
            <person name="Huang J."/>
            <person name="Wang G."/>
        </authorList>
    </citation>
    <scope>NUCLEOTIDE SEQUENCE [LARGE SCALE GENOMIC DNA]</scope>
    <source>
        <strain evidence="3 4">JSM 076056</strain>
    </source>
</reference>
<evidence type="ECO:0000313" key="3">
    <source>
        <dbReference type="EMBL" id="KGX88100.1"/>
    </source>
</evidence>
<evidence type="ECO:0000259" key="2">
    <source>
        <dbReference type="Pfam" id="PF07331"/>
    </source>
</evidence>
<keyword evidence="1" id="KW-0472">Membrane</keyword>
<dbReference type="Pfam" id="PF07331">
    <property type="entry name" value="TctB"/>
    <property type="match status" value="1"/>
</dbReference>
<keyword evidence="1" id="KW-0812">Transmembrane</keyword>